<dbReference type="EMBL" id="JASUXU010000134">
    <property type="protein sequence ID" value="KAK0304139.1"/>
    <property type="molecule type" value="Genomic_DNA"/>
</dbReference>
<organism evidence="2 3">
    <name type="scientific">Friedmanniomyces endolithicus</name>
    <dbReference type="NCBI Taxonomy" id="329885"/>
    <lineage>
        <taxon>Eukaryota</taxon>
        <taxon>Fungi</taxon>
        <taxon>Dikarya</taxon>
        <taxon>Ascomycota</taxon>
        <taxon>Pezizomycotina</taxon>
        <taxon>Dothideomycetes</taxon>
        <taxon>Dothideomycetidae</taxon>
        <taxon>Mycosphaerellales</taxon>
        <taxon>Teratosphaeriaceae</taxon>
        <taxon>Friedmanniomyces</taxon>
    </lineage>
</organism>
<sequence length="816" mass="92526">MTSNVQVKRDLHFKGFARIRIRHLRFESGRDVDERNVERLLHLFREDGCYRSDRTHVLPVVIDEHTLSRALDNGPNGSALTLPQCAPDAPLLTFSDDVELTCLHGKHRVYAAREFLPVYDQWWTAELYDSGEQYPLPSDARKEIRQEHVNSLGFCDGDVFRYYNEALAQDDRANAQKWEFGSYLRSVHRTWVYILGTDLAPEYLDNRTVAMLQLQMPAYSTHDSDNIRAWLRDRSIFSHVVGEDGRKNIETRILTCRMIGTLHSFSENTVLLEICYKVLGDLLPPRWARQHTLREAYGHAFALGAEQFPANYLHLWLHVIRNFPELSDLRSGNVRKDKGRPKPATRAVDVVRVSQLADRAFYSGFRTEVIARLRKQCRDSPTLELAAHEPPSLGSDEVDILPRHRCGRPLESDFRRGRKNLFLTHLLHLPRSSPGTYATWFAVAREMIFSFWADDVVACVVEDERRGGHQYTYEFEADTEDPIPQTEQMSIGSSLPERSPTDRSAEDQPRLMSCGARLDLRHESVDDRNQSDRAVAVDNAGTFANPDQAASSRQPHSPDIAQHAHIALPGDETRARAGHMLSSSSIYSSPRHGPRASDDGEFTYNGRQCADERVLFEDDSSTIGPNTWRDTWLTEFNGNPFTTSVSAVDGMSHRSDDGELRTGRRKYNLEDRKQAWQAGERVRQQRSLQHCFCLYSVTPVERLDTRFKGEVSGNVLVYAVDAESDFVSDLRAIGNVLRGKGAPGPSPLPLYYIYRDSNASDVIIQSRAIPLMDAWRSLVSSPSSHGGIVAFNLKYSGLPSECPWASPNAPRRSDKV</sequence>
<accession>A0AAN6F646</accession>
<gene>
    <name evidence="2" type="ORF">LTR82_017314</name>
</gene>
<dbReference type="InterPro" id="IPR022198">
    <property type="entry name" value="DUF3723"/>
</dbReference>
<feature type="region of interest" description="Disordered" evidence="1">
    <location>
        <begin position="472"/>
        <end position="509"/>
    </location>
</feature>
<comment type="caution">
    <text evidence="2">The sequence shown here is derived from an EMBL/GenBank/DDBJ whole genome shotgun (WGS) entry which is preliminary data.</text>
</comment>
<dbReference type="AlphaFoldDB" id="A0AAN6F646"/>
<feature type="compositionally biased region" description="Basic and acidic residues" evidence="1">
    <location>
        <begin position="499"/>
        <end position="509"/>
    </location>
</feature>
<dbReference type="Pfam" id="PF12520">
    <property type="entry name" value="DUF3723"/>
    <property type="match status" value="4"/>
</dbReference>
<name>A0AAN6F646_9PEZI</name>
<evidence type="ECO:0000256" key="1">
    <source>
        <dbReference type="SAM" id="MobiDB-lite"/>
    </source>
</evidence>
<evidence type="ECO:0000313" key="2">
    <source>
        <dbReference type="EMBL" id="KAK0304139.1"/>
    </source>
</evidence>
<evidence type="ECO:0000313" key="3">
    <source>
        <dbReference type="Proteomes" id="UP001168146"/>
    </source>
</evidence>
<dbReference type="Proteomes" id="UP001168146">
    <property type="component" value="Unassembled WGS sequence"/>
</dbReference>
<proteinExistence type="predicted"/>
<protein>
    <submittedName>
        <fullName evidence="2">Uncharacterized protein</fullName>
    </submittedName>
</protein>
<reference evidence="2" key="1">
    <citation type="submission" date="2021-12" db="EMBL/GenBank/DDBJ databases">
        <title>Black yeast isolated from Biological Soil Crust.</title>
        <authorList>
            <person name="Kurbessoian T."/>
        </authorList>
    </citation>
    <scope>NUCLEOTIDE SEQUENCE</scope>
    <source>
        <strain evidence="2">CCFEE 5208</strain>
    </source>
</reference>